<evidence type="ECO:0000313" key="10">
    <source>
        <dbReference type="Proteomes" id="UP000035337"/>
    </source>
</evidence>
<keyword evidence="10" id="KW-1185">Reference proteome</keyword>
<feature type="domain" description="Mannose-1-phosphate guanyltransferase C-terminal" evidence="8">
    <location>
        <begin position="4"/>
        <end position="95"/>
    </location>
</feature>
<dbReference type="STRING" id="1408281.Epro_0451"/>
<evidence type="ECO:0000313" key="9">
    <source>
        <dbReference type="EMBL" id="AKL97830.1"/>
    </source>
</evidence>
<dbReference type="Gene3D" id="2.160.10.10">
    <property type="entry name" value="Hexapeptide repeat proteins"/>
    <property type="match status" value="1"/>
</dbReference>
<dbReference type="GO" id="GO:0008780">
    <property type="term" value="F:acyl-[acyl-carrier-protein]-UDP-N-acetylglucosamine O-acyltransferase activity"/>
    <property type="evidence" value="ECO:0007669"/>
    <property type="project" value="InterPro"/>
</dbReference>
<dbReference type="Gene3D" id="1.20.1180.10">
    <property type="entry name" value="Udp N-acetylglucosamine O-acyltransferase, C-terminal domain"/>
    <property type="match status" value="1"/>
</dbReference>
<evidence type="ECO:0000256" key="3">
    <source>
        <dbReference type="ARBA" id="ARBA00022556"/>
    </source>
</evidence>
<dbReference type="AlphaFoldDB" id="A0A0G3WIW5"/>
<protein>
    <submittedName>
        <fullName evidence="9">UDP-N-acetylglucosamine acetyltransferase</fullName>
    </submittedName>
</protein>
<evidence type="ECO:0000256" key="6">
    <source>
        <dbReference type="ARBA" id="ARBA00023315"/>
    </source>
</evidence>
<dbReference type="KEGG" id="epo:Epro_0451"/>
<keyword evidence="6" id="KW-0012">Acyltransferase</keyword>
<organism evidence="9 10">
    <name type="scientific">Endomicrobium proavitum</name>
    <dbReference type="NCBI Taxonomy" id="1408281"/>
    <lineage>
        <taxon>Bacteria</taxon>
        <taxon>Pseudomonadati</taxon>
        <taxon>Elusimicrobiota</taxon>
        <taxon>Endomicrobiia</taxon>
        <taxon>Endomicrobiales</taxon>
        <taxon>Endomicrobiaceae</taxon>
        <taxon>Endomicrobium</taxon>
    </lineage>
</organism>
<proteinExistence type="predicted"/>
<dbReference type="SUPFAM" id="SSF51161">
    <property type="entry name" value="Trimeric LpxA-like enzymes"/>
    <property type="match status" value="1"/>
</dbReference>
<dbReference type="InterPro" id="IPR001451">
    <property type="entry name" value="Hexapep"/>
</dbReference>
<keyword evidence="2" id="KW-0444">Lipid biosynthesis</keyword>
<dbReference type="Pfam" id="PF13720">
    <property type="entry name" value="Acetyltransf_11"/>
    <property type="match status" value="1"/>
</dbReference>
<dbReference type="GO" id="GO:0016020">
    <property type="term" value="C:membrane"/>
    <property type="evidence" value="ECO:0007669"/>
    <property type="project" value="GOC"/>
</dbReference>
<sequence length="256" mass="27376">MIHQTAVIDKSAVIDKDVEVGPYTVIGPETIIKTGTKIHGQCVIEYAEIGANCEIFNFSSIGKRPQDLKYKGEKTKVVIGDGTTVREGVTVNRGTSAAGQTIIGKNCLLMASAHVAHDCILGNNVIIGYTSGVAGHVEIGDDAILSGSVGVHQFSKIGKSAMISGGAMVAMDIIPYCVAQGDRAVLAGLNVIGLKRKQMKLSEIEDIKNAYRVLFMSKLPLNDALEKLESIASQYVKEITDFIKSSQRGIARPKEK</sequence>
<dbReference type="NCBIfam" id="NF003657">
    <property type="entry name" value="PRK05289.1"/>
    <property type="match status" value="1"/>
</dbReference>
<dbReference type="PANTHER" id="PTHR43480">
    <property type="entry name" value="ACYL-[ACYL-CARRIER-PROTEIN]--UDP-N-ACETYLGLUCOSAMINE O-ACYLTRANSFERASE"/>
    <property type="match status" value="1"/>
</dbReference>
<dbReference type="PANTHER" id="PTHR43480:SF1">
    <property type="entry name" value="ACYL-[ACYL-CARRIER-PROTEIN]--UDP-N-ACETYLGLUCOSAMINE O-ACYLTRANSFERASE, MITOCHONDRIAL-RELATED"/>
    <property type="match status" value="1"/>
</dbReference>
<accession>A0A0G3WIW5</accession>
<evidence type="ECO:0000256" key="2">
    <source>
        <dbReference type="ARBA" id="ARBA00022516"/>
    </source>
</evidence>
<keyword evidence="3" id="KW-0441">Lipid A biosynthesis</keyword>
<dbReference type="NCBIfam" id="TIGR01852">
    <property type="entry name" value="lipid_A_lpxA"/>
    <property type="match status" value="1"/>
</dbReference>
<dbReference type="InterPro" id="IPR010137">
    <property type="entry name" value="Lipid_A_LpxA"/>
</dbReference>
<dbReference type="RefSeq" id="WP_052570218.1">
    <property type="nucleotide sequence ID" value="NZ_CP009498.1"/>
</dbReference>
<dbReference type="Proteomes" id="UP000035337">
    <property type="component" value="Chromosome"/>
</dbReference>
<keyword evidence="5" id="KW-0443">Lipid metabolism</keyword>
<dbReference type="InterPro" id="IPR029098">
    <property type="entry name" value="Acetyltransf_C"/>
</dbReference>
<reference evidence="9 10" key="1">
    <citation type="submission" date="2014-09" db="EMBL/GenBank/DDBJ databases">
        <title>Complete genome sequence of Endomicrobium proavitum.</title>
        <authorList>
            <person name="Zheng H."/>
        </authorList>
    </citation>
    <scope>NUCLEOTIDE SEQUENCE [LARGE SCALE GENOMIC DNA]</scope>
    <source>
        <strain evidence="9 10">Rsa215</strain>
    </source>
</reference>
<dbReference type="InterPro" id="IPR056729">
    <property type="entry name" value="GMPPB_C"/>
</dbReference>
<evidence type="ECO:0000256" key="5">
    <source>
        <dbReference type="ARBA" id="ARBA00023098"/>
    </source>
</evidence>
<gene>
    <name evidence="9" type="primary">lpxA</name>
    <name evidence="9" type="ORF">Epro_0451</name>
</gene>
<feature type="domain" description="UDP N-acetylglucosamine O-acyltransferase C-terminal" evidence="7">
    <location>
        <begin position="172"/>
        <end position="250"/>
    </location>
</feature>
<keyword evidence="1" id="KW-0963">Cytoplasm</keyword>
<dbReference type="OrthoDB" id="9782926at2"/>
<evidence type="ECO:0000256" key="4">
    <source>
        <dbReference type="ARBA" id="ARBA00022679"/>
    </source>
</evidence>
<name>A0A0G3WIW5_9BACT</name>
<dbReference type="Pfam" id="PF00132">
    <property type="entry name" value="Hexapep"/>
    <property type="match status" value="1"/>
</dbReference>
<dbReference type="GO" id="GO:0009245">
    <property type="term" value="P:lipid A biosynthetic process"/>
    <property type="evidence" value="ECO:0007669"/>
    <property type="project" value="UniProtKB-KW"/>
</dbReference>
<evidence type="ECO:0000259" key="7">
    <source>
        <dbReference type="Pfam" id="PF13720"/>
    </source>
</evidence>
<dbReference type="PATRIC" id="fig|1408281.3.peg.464"/>
<keyword evidence="4 9" id="KW-0808">Transferase</keyword>
<dbReference type="Pfam" id="PF25087">
    <property type="entry name" value="GMPPB_C"/>
    <property type="match status" value="1"/>
</dbReference>
<dbReference type="InterPro" id="IPR037157">
    <property type="entry name" value="Acetyltransf_C_sf"/>
</dbReference>
<dbReference type="CDD" id="cd03351">
    <property type="entry name" value="LbH_UDP-GlcNAc_AT"/>
    <property type="match status" value="1"/>
</dbReference>
<evidence type="ECO:0000256" key="1">
    <source>
        <dbReference type="ARBA" id="ARBA00022490"/>
    </source>
</evidence>
<dbReference type="EMBL" id="CP009498">
    <property type="protein sequence ID" value="AKL97830.1"/>
    <property type="molecule type" value="Genomic_DNA"/>
</dbReference>
<dbReference type="InterPro" id="IPR011004">
    <property type="entry name" value="Trimer_LpxA-like_sf"/>
</dbReference>
<dbReference type="PIRSF" id="PIRSF000456">
    <property type="entry name" value="UDP-GlcNAc_acltr"/>
    <property type="match status" value="1"/>
</dbReference>
<evidence type="ECO:0000259" key="8">
    <source>
        <dbReference type="Pfam" id="PF25087"/>
    </source>
</evidence>